<dbReference type="NCBIfam" id="TIGR00238">
    <property type="entry name" value="KamA family radical SAM protein"/>
    <property type="match status" value="1"/>
</dbReference>
<dbReference type="PANTHER" id="PTHR30538:SF0">
    <property type="entry name" value="L-LYSINE 2,3-AMINOMUTASE AQ_1632-RELATED"/>
    <property type="match status" value="1"/>
</dbReference>
<evidence type="ECO:0000256" key="4">
    <source>
        <dbReference type="ARBA" id="ARBA00022723"/>
    </source>
</evidence>
<dbReference type="InterPro" id="IPR013785">
    <property type="entry name" value="Aldolase_TIM"/>
</dbReference>
<dbReference type="PANTHER" id="PTHR30538">
    <property type="entry name" value="LYSINE 2,3-AMINOMUTASE-RELATED"/>
    <property type="match status" value="1"/>
</dbReference>
<dbReference type="PROSITE" id="PS51918">
    <property type="entry name" value="RADICAL_SAM"/>
    <property type="match status" value="1"/>
</dbReference>
<evidence type="ECO:0000256" key="6">
    <source>
        <dbReference type="ARBA" id="ARBA00023004"/>
    </source>
</evidence>
<keyword evidence="2" id="KW-0004">4Fe-4S</keyword>
<protein>
    <submittedName>
        <fullName evidence="9">L-lysine 2,3-aminomutase</fullName>
        <ecNumber evidence="9">5.4.3.2</ecNumber>
    </submittedName>
</protein>
<dbReference type="Proteomes" id="UP001057134">
    <property type="component" value="Chromosome"/>
</dbReference>
<evidence type="ECO:0000256" key="5">
    <source>
        <dbReference type="ARBA" id="ARBA00022898"/>
    </source>
</evidence>
<evidence type="ECO:0000259" key="8">
    <source>
        <dbReference type="PROSITE" id="PS51918"/>
    </source>
</evidence>
<sequence>MPQPKYLTDIDKILEIPEQERKKLKQITEKFVFRVNDYYLNLIDWRDPNDPIRKLVIPNEGELSEYGRWDASDEDTNYVVPGCQHKYKTTALLIVSEVCGAYCRYCFRKRLFRNDVKEAMSNVDPGLQYIENHPEINNVLLTGGDSLILGTPKLRGILERLRAIEHVQIIRLGSKIPVFNPMRIYEDEALLETIREFSTANKRIYVMAHINHPREITREAKLGFEALHQAGAIVVNQTPVLRGINDDPAVLGELLDKLSWAGVTPYYFFINRPVAGNRDFVLPLQEVYRIVEGAKARTSGLGKRIRLSMSHTSGKIEILAIENGKAYLKYHQSRDDEYGKFMVLDCPEDAAWFDDLPGSERFWKRPKKRTDDVVSVNELPDMPRAQTQTRGVMQA</sequence>
<evidence type="ECO:0000256" key="1">
    <source>
        <dbReference type="ARBA" id="ARBA00001933"/>
    </source>
</evidence>
<gene>
    <name evidence="9" type="primary">kamA</name>
    <name evidence="9" type="ORF">SK3146_02735</name>
</gene>
<proteinExistence type="predicted"/>
<dbReference type="InterPro" id="IPR007197">
    <property type="entry name" value="rSAM"/>
</dbReference>
<keyword evidence="9" id="KW-0413">Isomerase</keyword>
<keyword evidence="3" id="KW-0949">S-adenosyl-L-methionine</keyword>
<dbReference type="RefSeq" id="WP_249865553.1">
    <property type="nucleotide sequence ID" value="NZ_CP027059.1"/>
</dbReference>
<name>A0ABY4RPQ6_9BACL</name>
<dbReference type="SUPFAM" id="SSF102114">
    <property type="entry name" value="Radical SAM enzymes"/>
    <property type="match status" value="1"/>
</dbReference>
<keyword evidence="4" id="KW-0479">Metal-binding</keyword>
<dbReference type="EC" id="5.4.3.2" evidence="9"/>
<dbReference type="SFLD" id="SFLDG01070">
    <property type="entry name" value="PLP-dependent"/>
    <property type="match status" value="1"/>
</dbReference>
<accession>A0ABY4RPQ6</accession>
<reference evidence="9" key="1">
    <citation type="submission" date="2018-02" db="EMBL/GenBank/DDBJ databases">
        <authorList>
            <person name="Kim S.-K."/>
            <person name="Jung H.-I."/>
            <person name="Lee S.-W."/>
        </authorList>
    </citation>
    <scope>NUCLEOTIDE SEQUENCE</scope>
    <source>
        <strain evidence="9">SK3146</strain>
    </source>
</reference>
<organism evidence="9 10">
    <name type="scientific">Paenibacillus konkukensis</name>
    <dbReference type="NCBI Taxonomy" id="2020716"/>
    <lineage>
        <taxon>Bacteria</taxon>
        <taxon>Bacillati</taxon>
        <taxon>Bacillota</taxon>
        <taxon>Bacilli</taxon>
        <taxon>Bacillales</taxon>
        <taxon>Paenibacillaceae</taxon>
        <taxon>Paenibacillus</taxon>
    </lineage>
</organism>
<keyword evidence="6" id="KW-0408">Iron</keyword>
<keyword evidence="10" id="KW-1185">Reference proteome</keyword>
<dbReference type="InterPro" id="IPR003739">
    <property type="entry name" value="Lys_aminomutase/Glu_NH3_mut"/>
</dbReference>
<dbReference type="EMBL" id="CP027059">
    <property type="protein sequence ID" value="UQZ83548.1"/>
    <property type="molecule type" value="Genomic_DNA"/>
</dbReference>
<evidence type="ECO:0000313" key="9">
    <source>
        <dbReference type="EMBL" id="UQZ83548.1"/>
    </source>
</evidence>
<keyword evidence="5" id="KW-0663">Pyridoxal phosphate</keyword>
<comment type="cofactor">
    <cofactor evidence="1">
        <name>pyridoxal 5'-phosphate</name>
        <dbReference type="ChEBI" id="CHEBI:597326"/>
    </cofactor>
</comment>
<dbReference type="InterPro" id="IPR058240">
    <property type="entry name" value="rSAM_sf"/>
</dbReference>
<dbReference type="GO" id="GO:0050066">
    <property type="term" value="F:L-lysine 2,3-aminomutase activity"/>
    <property type="evidence" value="ECO:0007669"/>
    <property type="project" value="UniProtKB-EC"/>
</dbReference>
<dbReference type="SFLD" id="SFLDS00029">
    <property type="entry name" value="Radical_SAM"/>
    <property type="match status" value="1"/>
</dbReference>
<evidence type="ECO:0000256" key="7">
    <source>
        <dbReference type="ARBA" id="ARBA00023014"/>
    </source>
</evidence>
<dbReference type="Gene3D" id="3.20.20.70">
    <property type="entry name" value="Aldolase class I"/>
    <property type="match status" value="1"/>
</dbReference>
<evidence type="ECO:0000256" key="3">
    <source>
        <dbReference type="ARBA" id="ARBA00022691"/>
    </source>
</evidence>
<keyword evidence="7" id="KW-0411">Iron-sulfur</keyword>
<reference evidence="9" key="2">
    <citation type="journal article" date="2021" name="J Anim Sci Technol">
        <title>Complete genome sequence of Paenibacillus konkukensis sp. nov. SK3146 as a potential probiotic strain.</title>
        <authorList>
            <person name="Jung H.I."/>
            <person name="Park S."/>
            <person name="Niu K.M."/>
            <person name="Lee S.W."/>
            <person name="Kothari D."/>
            <person name="Yi K.J."/>
            <person name="Kim S.K."/>
        </authorList>
    </citation>
    <scope>NUCLEOTIDE SEQUENCE</scope>
    <source>
        <strain evidence="9">SK3146</strain>
    </source>
</reference>
<feature type="domain" description="Radical SAM core" evidence="8">
    <location>
        <begin position="85"/>
        <end position="308"/>
    </location>
</feature>
<evidence type="ECO:0000256" key="2">
    <source>
        <dbReference type="ARBA" id="ARBA00022485"/>
    </source>
</evidence>
<evidence type="ECO:0000313" key="10">
    <source>
        <dbReference type="Proteomes" id="UP001057134"/>
    </source>
</evidence>